<dbReference type="OrthoDB" id="7863224at2759"/>
<dbReference type="Proteomes" id="UP000504633">
    <property type="component" value="Unplaced"/>
</dbReference>
<dbReference type="RefSeq" id="XP_030080230.1">
    <property type="nucleotide sequence ID" value="XM_030224370.1"/>
</dbReference>
<evidence type="ECO:0000313" key="2">
    <source>
        <dbReference type="Proteomes" id="UP000504633"/>
    </source>
</evidence>
<reference evidence="3" key="1">
    <citation type="submission" date="2025-08" db="UniProtKB">
        <authorList>
            <consortium name="RefSeq"/>
        </authorList>
    </citation>
    <scope>IDENTIFICATION</scope>
    <source>
        <strain evidence="3">15085-1641.00</strain>
        <tissue evidence="3">Whole body</tissue>
    </source>
</reference>
<evidence type="ECO:0000313" key="3">
    <source>
        <dbReference type="RefSeq" id="XP_030080230.1"/>
    </source>
</evidence>
<proteinExistence type="predicted"/>
<dbReference type="OMA" id="NIYFSWF"/>
<feature type="compositionally biased region" description="Polar residues" evidence="1">
    <location>
        <begin position="175"/>
        <end position="189"/>
    </location>
</feature>
<accession>A0A6J2SVN8</accession>
<sequence>MEQATTESDLPYSFDSGAYLKLVASHVLTDKSDSDSVKQLHPVDSFTSLGDHETKVCYCVCKVCRERRKTSICKETQYQVEFQLHGLKADDKKFVSKMIKHCRKANLSGYIIYTYEREDATGVMAGAIKDINEVKDWLLTQNNYIPEPMNENIYFSWFLVSRKPSHLQFDERVNPPQSTEKSLEFGSSD</sequence>
<name>A0A6J2SVN8_DROHY</name>
<organism evidence="2 3">
    <name type="scientific">Drosophila hydei</name>
    <name type="common">Fruit fly</name>
    <dbReference type="NCBI Taxonomy" id="7224"/>
    <lineage>
        <taxon>Eukaryota</taxon>
        <taxon>Metazoa</taxon>
        <taxon>Ecdysozoa</taxon>
        <taxon>Arthropoda</taxon>
        <taxon>Hexapoda</taxon>
        <taxon>Insecta</taxon>
        <taxon>Pterygota</taxon>
        <taxon>Neoptera</taxon>
        <taxon>Endopterygota</taxon>
        <taxon>Diptera</taxon>
        <taxon>Brachycera</taxon>
        <taxon>Muscomorpha</taxon>
        <taxon>Ephydroidea</taxon>
        <taxon>Drosophilidae</taxon>
        <taxon>Drosophila</taxon>
    </lineage>
</organism>
<feature type="region of interest" description="Disordered" evidence="1">
    <location>
        <begin position="170"/>
        <end position="189"/>
    </location>
</feature>
<dbReference type="AlphaFoldDB" id="A0A6J2SVN8"/>
<dbReference type="GeneID" id="115483187"/>
<dbReference type="KEGG" id="dhe:115483187"/>
<gene>
    <name evidence="3" type="primary">LOC115483187</name>
</gene>
<evidence type="ECO:0000256" key="1">
    <source>
        <dbReference type="SAM" id="MobiDB-lite"/>
    </source>
</evidence>
<protein>
    <submittedName>
        <fullName evidence="3">Uncharacterized protein LOC115483187</fullName>
    </submittedName>
</protein>
<keyword evidence="2" id="KW-1185">Reference proteome</keyword>